<dbReference type="InterPro" id="IPR013783">
    <property type="entry name" value="Ig-like_fold"/>
</dbReference>
<dbReference type="Pfam" id="PF13004">
    <property type="entry name" value="BACON"/>
    <property type="match status" value="2"/>
</dbReference>
<dbReference type="Gene3D" id="2.60.40.10">
    <property type="entry name" value="Immunoglobulins"/>
    <property type="match status" value="4"/>
</dbReference>
<protein>
    <submittedName>
        <fullName evidence="2">Cellulase</fullName>
    </submittedName>
</protein>
<proteinExistence type="predicted"/>
<evidence type="ECO:0000313" key="2">
    <source>
        <dbReference type="EMBL" id="DAD83487.1"/>
    </source>
</evidence>
<feature type="domain" description="BACON" evidence="1">
    <location>
        <begin position="257"/>
        <end position="291"/>
    </location>
</feature>
<sequence length="495" mass="52807">MLRLLFKTNEEEPKQLTVITDGIDSQLNVFVTENTVGDIDYFESLGIVIEPGRIYNIGSFKEWAMNNALQLISYPEGLNDEAQVLVDVVEEWKYFLIPQKETLEFPKEGDSIEAVVTSYKQLYVNGKPQGNQTALSVKFQTEAPFTVSEGGTVTINENPSDTVRNGNLTITQDESGKTLNIVLSQEASIITYNYILTTNPSSLSFINTGETKSINVTSTKQKVINGTPSGETIKALVTVELAGVGFSYEETDNGYDITVTENPGETQRTGTLTINQTDEGGKSVSVNLTQAASVITYDYTLTATPTSLSFANTGETKSFSVVSTKQKKLNGNVSGSAVDVAFSFEVAGSGFSKSTGNNVVATENTTESERTGVVTITQSESDEVDTINLSQTAATVTYDYTLTTDPTSLSFVAAGETKVFGVTSNKQKKVNGKNSGSPIVVDYTTVVSGEGFTKGSSEYSVIAAANTGAKRTGQAVVTANEGGKTATITLTQLGV</sequence>
<feature type="domain" description="BACON" evidence="1">
    <location>
        <begin position="152"/>
        <end position="186"/>
    </location>
</feature>
<name>A0A8S5MN48_9CAUD</name>
<dbReference type="InterPro" id="IPR024361">
    <property type="entry name" value="BACON"/>
</dbReference>
<organism evidence="2">
    <name type="scientific">Siphoviridae sp. ctxc31</name>
    <dbReference type="NCBI Taxonomy" id="2826520"/>
    <lineage>
        <taxon>Viruses</taxon>
        <taxon>Duplodnaviria</taxon>
        <taxon>Heunggongvirae</taxon>
        <taxon>Uroviricota</taxon>
        <taxon>Caudoviricetes</taxon>
    </lineage>
</organism>
<reference evidence="2" key="1">
    <citation type="journal article" date="2021" name="Proc. Natl. Acad. Sci. U.S.A.">
        <title>A Catalog of Tens of Thousands of Viruses from Human Metagenomes Reveals Hidden Associations with Chronic Diseases.</title>
        <authorList>
            <person name="Tisza M.J."/>
            <person name="Buck C.B."/>
        </authorList>
    </citation>
    <scope>NUCLEOTIDE SEQUENCE</scope>
    <source>
        <strain evidence="2">Ctxc31</strain>
    </source>
</reference>
<dbReference type="EMBL" id="BK014938">
    <property type="protein sequence ID" value="DAD83487.1"/>
    <property type="molecule type" value="Genomic_DNA"/>
</dbReference>
<accession>A0A8S5MN48</accession>
<evidence type="ECO:0000259" key="1">
    <source>
        <dbReference type="Pfam" id="PF13004"/>
    </source>
</evidence>